<feature type="signal peptide" evidence="3">
    <location>
        <begin position="1"/>
        <end position="19"/>
    </location>
</feature>
<evidence type="ECO:0000256" key="2">
    <source>
        <dbReference type="SAM" id="Coils"/>
    </source>
</evidence>
<comment type="similarity">
    <text evidence="1">Belongs to the membrane fusion protein (MFP) (TC 8.A.1) family.</text>
</comment>
<comment type="caution">
    <text evidence="6">The sequence shown here is derived from an EMBL/GenBank/DDBJ whole genome shotgun (WGS) entry which is preliminary data.</text>
</comment>
<sequence length="366" mass="38227">MRTASGLVAMAVAALLLGACSPPPVEQAQARAVRVVEQTGAADGGSVRIYAGEVRARHETDVAFRIGGKLVTRTVQVGDRVRRGDVLARLDPQDVRLAAGAAAAQLAAAEADLALARAELARAEELHARAFISASALDGRRSALQAAEAAVRAARAQADSAGNQASYADLLADHDAVVLNTYQEAGAVLAAGQPVLRLARPETREVLIHVPESRIAGLAPGAPAIVRPWARPERSFEAVVRELAPAADAATRSFAVRVSVPQADDSMPLGATASVAFAMKETGGLQLPLSALTQVDGSPAIWLVDTDDRVRPLPVQIDEYREDIVIVRVALPAGARVVAGGVHKLVEGETVRVVSTDAPVRLDARR</sequence>
<keyword evidence="2" id="KW-0175">Coiled coil</keyword>
<keyword evidence="3" id="KW-0732">Signal</keyword>
<dbReference type="Pfam" id="PF25954">
    <property type="entry name" value="Beta-barrel_RND_2"/>
    <property type="match status" value="1"/>
</dbReference>
<dbReference type="Gene3D" id="1.10.287.470">
    <property type="entry name" value="Helix hairpin bin"/>
    <property type="match status" value="1"/>
</dbReference>
<evidence type="ECO:0000313" key="6">
    <source>
        <dbReference type="EMBL" id="MBD8501285.1"/>
    </source>
</evidence>
<evidence type="ECO:0000259" key="5">
    <source>
        <dbReference type="Pfam" id="PF25954"/>
    </source>
</evidence>
<feature type="chain" id="PRO_5045990388" evidence="3">
    <location>
        <begin position="20"/>
        <end position="366"/>
    </location>
</feature>
<reference evidence="7" key="1">
    <citation type="submission" date="2023-07" db="EMBL/GenBank/DDBJ databases">
        <title>Thauera sp. CAU 1555 isolated from sand of Yaerae Beach.</title>
        <authorList>
            <person name="Kim W."/>
        </authorList>
    </citation>
    <scope>NUCLEOTIDE SEQUENCE [LARGE SCALE GENOMIC DNA]</scope>
    <source>
        <strain evidence="7">CAU 1555</strain>
    </source>
</reference>
<name>A0ABR9B4K7_9RHOO</name>
<dbReference type="InterPro" id="IPR058624">
    <property type="entry name" value="MdtA-like_HH"/>
</dbReference>
<dbReference type="Pfam" id="PF25876">
    <property type="entry name" value="HH_MFP_RND"/>
    <property type="match status" value="1"/>
</dbReference>
<dbReference type="Gene3D" id="2.40.50.100">
    <property type="match status" value="1"/>
</dbReference>
<dbReference type="PANTHER" id="PTHR30469">
    <property type="entry name" value="MULTIDRUG RESISTANCE PROTEIN MDTA"/>
    <property type="match status" value="1"/>
</dbReference>
<evidence type="ECO:0000256" key="3">
    <source>
        <dbReference type="SAM" id="SignalP"/>
    </source>
</evidence>
<evidence type="ECO:0000256" key="1">
    <source>
        <dbReference type="ARBA" id="ARBA00009477"/>
    </source>
</evidence>
<keyword evidence="7" id="KW-1185">Reference proteome</keyword>
<dbReference type="PROSITE" id="PS51257">
    <property type="entry name" value="PROKAR_LIPOPROTEIN"/>
    <property type="match status" value="1"/>
</dbReference>
<dbReference type="Proteomes" id="UP000603602">
    <property type="component" value="Unassembled WGS sequence"/>
</dbReference>
<accession>A0ABR9B4K7</accession>
<evidence type="ECO:0000313" key="7">
    <source>
        <dbReference type="Proteomes" id="UP000603602"/>
    </source>
</evidence>
<dbReference type="PANTHER" id="PTHR30469:SF15">
    <property type="entry name" value="HLYD FAMILY OF SECRETION PROTEINS"/>
    <property type="match status" value="1"/>
</dbReference>
<dbReference type="SUPFAM" id="SSF111369">
    <property type="entry name" value="HlyD-like secretion proteins"/>
    <property type="match status" value="1"/>
</dbReference>
<dbReference type="Gene3D" id="2.40.420.20">
    <property type="match status" value="1"/>
</dbReference>
<dbReference type="InterPro" id="IPR006143">
    <property type="entry name" value="RND_pump_MFP"/>
</dbReference>
<dbReference type="InterPro" id="IPR058792">
    <property type="entry name" value="Beta-barrel_RND_2"/>
</dbReference>
<feature type="coiled-coil region" evidence="2">
    <location>
        <begin position="106"/>
        <end position="164"/>
    </location>
</feature>
<feature type="domain" description="Multidrug resistance protein MdtA-like alpha-helical hairpin" evidence="4">
    <location>
        <begin position="102"/>
        <end position="167"/>
    </location>
</feature>
<gene>
    <name evidence="6" type="ORF">IFO67_00110</name>
</gene>
<dbReference type="Gene3D" id="2.40.30.170">
    <property type="match status" value="1"/>
</dbReference>
<organism evidence="6 7">
    <name type="scientific">Thauera sedimentorum</name>
    <dbReference type="NCBI Taxonomy" id="2767595"/>
    <lineage>
        <taxon>Bacteria</taxon>
        <taxon>Pseudomonadati</taxon>
        <taxon>Pseudomonadota</taxon>
        <taxon>Betaproteobacteria</taxon>
        <taxon>Rhodocyclales</taxon>
        <taxon>Zoogloeaceae</taxon>
        <taxon>Thauera</taxon>
    </lineage>
</organism>
<evidence type="ECO:0000259" key="4">
    <source>
        <dbReference type="Pfam" id="PF25876"/>
    </source>
</evidence>
<dbReference type="EMBL" id="JACYTO010000001">
    <property type="protein sequence ID" value="MBD8501285.1"/>
    <property type="molecule type" value="Genomic_DNA"/>
</dbReference>
<dbReference type="NCBIfam" id="TIGR01730">
    <property type="entry name" value="RND_mfp"/>
    <property type="match status" value="1"/>
</dbReference>
<dbReference type="RefSeq" id="WP_187716152.1">
    <property type="nucleotide sequence ID" value="NZ_JACTAH010000001.1"/>
</dbReference>
<proteinExistence type="inferred from homology"/>
<protein>
    <submittedName>
        <fullName evidence="6">Efflux RND transporter periplasmic adaptor subunit</fullName>
    </submittedName>
</protein>
<feature type="domain" description="CusB-like beta-barrel" evidence="5">
    <location>
        <begin position="208"/>
        <end position="279"/>
    </location>
</feature>